<dbReference type="PANTHER" id="PTHR10472">
    <property type="entry name" value="D-TYROSYL-TRNA TYR DEACYLASE"/>
    <property type="match status" value="1"/>
</dbReference>
<dbReference type="InterPro" id="IPR023509">
    <property type="entry name" value="DTD-like_sf"/>
</dbReference>
<accession>A0A645IBX2</accession>
<dbReference type="EC" id="3.1.1.96" evidence="2"/>
<dbReference type="AlphaFoldDB" id="A0A645IBX2"/>
<comment type="similarity">
    <text evidence="1">Belongs to the DTD family.</text>
</comment>
<name>A0A645IBX2_9ZZZZ</name>
<dbReference type="Pfam" id="PF02580">
    <property type="entry name" value="Tyr_Deacylase"/>
    <property type="match status" value="1"/>
</dbReference>
<evidence type="ECO:0000313" key="2">
    <source>
        <dbReference type="EMBL" id="MPN48788.1"/>
    </source>
</evidence>
<sequence>MPNFTIAGNCTKGNRPSFIAAERPERATELFELFKNTLRAHGLPVESGIFGADMKVELVNDGPVTLIVERGENKF</sequence>
<organism evidence="2">
    <name type="scientific">bioreactor metagenome</name>
    <dbReference type="NCBI Taxonomy" id="1076179"/>
    <lineage>
        <taxon>unclassified sequences</taxon>
        <taxon>metagenomes</taxon>
        <taxon>ecological metagenomes</taxon>
    </lineage>
</organism>
<dbReference type="SUPFAM" id="SSF69500">
    <property type="entry name" value="DTD-like"/>
    <property type="match status" value="1"/>
</dbReference>
<dbReference type="EMBL" id="VSSQ01111421">
    <property type="protein sequence ID" value="MPN48788.1"/>
    <property type="molecule type" value="Genomic_DNA"/>
</dbReference>
<reference evidence="2" key="1">
    <citation type="submission" date="2019-08" db="EMBL/GenBank/DDBJ databases">
        <authorList>
            <person name="Kucharzyk K."/>
            <person name="Murdoch R.W."/>
            <person name="Higgins S."/>
            <person name="Loffler F."/>
        </authorList>
    </citation>
    <scope>NUCLEOTIDE SEQUENCE</scope>
</reference>
<comment type="caution">
    <text evidence="2">The sequence shown here is derived from an EMBL/GenBank/DDBJ whole genome shotgun (WGS) entry which is preliminary data.</text>
</comment>
<dbReference type="GO" id="GO:0005737">
    <property type="term" value="C:cytoplasm"/>
    <property type="evidence" value="ECO:0007669"/>
    <property type="project" value="InterPro"/>
</dbReference>
<keyword evidence="2" id="KW-0378">Hydrolase</keyword>
<dbReference type="GO" id="GO:0051500">
    <property type="term" value="F:D-tyrosyl-tRNA(Tyr) deacylase activity"/>
    <property type="evidence" value="ECO:0007669"/>
    <property type="project" value="TreeGrafter"/>
</dbReference>
<protein>
    <submittedName>
        <fullName evidence="2">D-aminoacyl-tRNA deacylase</fullName>
        <ecNumber evidence="2">3.1.1.96</ecNumber>
    </submittedName>
</protein>
<proteinExistence type="inferred from homology"/>
<evidence type="ECO:0000256" key="1">
    <source>
        <dbReference type="ARBA" id="ARBA00009673"/>
    </source>
</evidence>
<gene>
    <name evidence="2" type="primary">dtd_52</name>
    <name evidence="2" type="ORF">SDC9_196400</name>
</gene>
<dbReference type="PANTHER" id="PTHR10472:SF5">
    <property type="entry name" value="D-AMINOACYL-TRNA DEACYLASE 1"/>
    <property type="match status" value="1"/>
</dbReference>
<dbReference type="InterPro" id="IPR003732">
    <property type="entry name" value="Daa-tRNA_deacyls_DTD"/>
</dbReference>
<dbReference type="Gene3D" id="3.50.80.10">
    <property type="entry name" value="D-tyrosyl-tRNA(Tyr) deacylase"/>
    <property type="match status" value="1"/>
</dbReference>